<feature type="transmembrane region" description="Helical" evidence="4">
    <location>
        <begin position="54"/>
        <end position="71"/>
    </location>
</feature>
<dbReference type="InterPro" id="IPR000432">
    <property type="entry name" value="DNA_mismatch_repair_MutS_C"/>
</dbReference>
<reference evidence="6 7" key="1">
    <citation type="submission" date="2016-10" db="EMBL/GenBank/DDBJ databases">
        <authorList>
            <person name="de Groot N.N."/>
        </authorList>
    </citation>
    <scope>NUCLEOTIDE SEQUENCE [LARGE SCALE GENOMIC DNA]</scope>
    <source>
        <strain evidence="6 7">CGMCC 1.9156</strain>
    </source>
</reference>
<evidence type="ECO:0000256" key="1">
    <source>
        <dbReference type="ARBA" id="ARBA00022741"/>
    </source>
</evidence>
<keyword evidence="7" id="KW-1185">Reference proteome</keyword>
<dbReference type="Gene3D" id="1.10.1420.10">
    <property type="match status" value="1"/>
</dbReference>
<evidence type="ECO:0000313" key="7">
    <source>
        <dbReference type="Proteomes" id="UP000198964"/>
    </source>
</evidence>
<feature type="transmembrane region" description="Helical" evidence="4">
    <location>
        <begin position="31"/>
        <end position="48"/>
    </location>
</feature>
<gene>
    <name evidence="6" type="ORF">SAMN05216283_1027</name>
</gene>
<sequence length="599" mass="69165">MNQELRQEYTKFLHHDQKKLASVKKKIRQLALFRLLAFLGIPLSLIYLPKISPLLAYAVAIGCTVIFFYWIKVFLKQEKAKWLYTNLIAINEKELQALDEEYSQFENGAEFTDPHHHYTYDLDIFGEGSLFQFINRTVTQLGKKQLAQDLEQANSSTSSLKIRQEGLLELAKYTRWRQFYAAKGHVRDEQDLKLLEQITQKIHIKQPKQLGRLLVILPIITLLSFATYAFFGLPWILFLLSVVINIVTLASYRKTIQDFYNLFGSQSKLLGNYQELLLLIEEKTFETQLLKEHQSKLFSEQHETASKVLRRLTKTMASFDYRQNILVGFILNSLALWDLRCCVQLYDWQNKHKDDVKRWFKTIAHFDALSSWANLNHNHPEWTLPKFEDGEFHLTANNLKHPLIKAAKCIGNDFRMNGESQITIITGANMAGKSTFLRTIGVNMLLAMNGCRVNASWVSMKPISLFTNMRTTDNLQNDESYFFAELQRLKAILDEIKSGQPVFVIIDEMLKGTNSEDKLSGSIKLIEQLLSLKAVGVVATHDLKLTELQNDYPKQITNKCFEIQLTEEELLFDYKLTDGVTSTMNANFLMRKMGIIAAN</sequence>
<keyword evidence="1" id="KW-0547">Nucleotide-binding</keyword>
<dbReference type="SUPFAM" id="SSF48334">
    <property type="entry name" value="DNA repair protein MutS, domain III"/>
    <property type="match status" value="1"/>
</dbReference>
<dbReference type="GO" id="GO:0030983">
    <property type="term" value="F:mismatched DNA binding"/>
    <property type="evidence" value="ECO:0007669"/>
    <property type="project" value="InterPro"/>
</dbReference>
<evidence type="ECO:0000256" key="4">
    <source>
        <dbReference type="SAM" id="Phobius"/>
    </source>
</evidence>
<name>A0A1I2E9J9_9BACT</name>
<dbReference type="Gene3D" id="3.40.50.300">
    <property type="entry name" value="P-loop containing nucleotide triphosphate hydrolases"/>
    <property type="match status" value="1"/>
</dbReference>
<dbReference type="Pfam" id="PF00488">
    <property type="entry name" value="MutS_V"/>
    <property type="match status" value="1"/>
</dbReference>
<dbReference type="RefSeq" id="WP_093918700.1">
    <property type="nucleotide sequence ID" value="NZ_FONW01000002.1"/>
</dbReference>
<evidence type="ECO:0000313" key="6">
    <source>
        <dbReference type="EMBL" id="SFE89161.1"/>
    </source>
</evidence>
<keyword evidence="4" id="KW-1133">Transmembrane helix</keyword>
<dbReference type="PANTHER" id="PTHR11361:SF99">
    <property type="entry name" value="DNA MISMATCH REPAIR PROTEIN"/>
    <property type="match status" value="1"/>
</dbReference>
<keyword evidence="4" id="KW-0472">Membrane</keyword>
<dbReference type="InterPro" id="IPR045076">
    <property type="entry name" value="MutS"/>
</dbReference>
<dbReference type="GO" id="GO:0005524">
    <property type="term" value="F:ATP binding"/>
    <property type="evidence" value="ECO:0007669"/>
    <property type="project" value="UniProtKB-KW"/>
</dbReference>
<dbReference type="EMBL" id="FONW01000002">
    <property type="protein sequence ID" value="SFE89161.1"/>
    <property type="molecule type" value="Genomic_DNA"/>
</dbReference>
<dbReference type="InterPro" id="IPR027417">
    <property type="entry name" value="P-loop_NTPase"/>
</dbReference>
<dbReference type="GO" id="GO:0005829">
    <property type="term" value="C:cytosol"/>
    <property type="evidence" value="ECO:0007669"/>
    <property type="project" value="TreeGrafter"/>
</dbReference>
<dbReference type="SMART" id="SM00534">
    <property type="entry name" value="MUTSac"/>
    <property type="match status" value="1"/>
</dbReference>
<feature type="domain" description="DNA mismatch repair proteins mutS family" evidence="5">
    <location>
        <begin position="420"/>
        <end position="598"/>
    </location>
</feature>
<dbReference type="AlphaFoldDB" id="A0A1I2E9J9"/>
<evidence type="ECO:0000256" key="2">
    <source>
        <dbReference type="ARBA" id="ARBA00022840"/>
    </source>
</evidence>
<feature type="transmembrane region" description="Helical" evidence="4">
    <location>
        <begin position="210"/>
        <end position="229"/>
    </location>
</feature>
<keyword evidence="2" id="KW-0067">ATP-binding</keyword>
<dbReference type="GO" id="GO:0140664">
    <property type="term" value="F:ATP-dependent DNA damage sensor activity"/>
    <property type="evidence" value="ECO:0007669"/>
    <property type="project" value="InterPro"/>
</dbReference>
<organism evidence="6 7">
    <name type="scientific">Sunxiuqinia elliptica</name>
    <dbReference type="NCBI Taxonomy" id="655355"/>
    <lineage>
        <taxon>Bacteria</taxon>
        <taxon>Pseudomonadati</taxon>
        <taxon>Bacteroidota</taxon>
        <taxon>Bacteroidia</taxon>
        <taxon>Marinilabiliales</taxon>
        <taxon>Prolixibacteraceae</taxon>
        <taxon>Sunxiuqinia</taxon>
    </lineage>
</organism>
<evidence type="ECO:0000256" key="3">
    <source>
        <dbReference type="ARBA" id="ARBA00023125"/>
    </source>
</evidence>
<dbReference type="PANTHER" id="PTHR11361">
    <property type="entry name" value="DNA MISMATCH REPAIR PROTEIN MUTS FAMILY MEMBER"/>
    <property type="match status" value="1"/>
</dbReference>
<dbReference type="GO" id="GO:0006298">
    <property type="term" value="P:mismatch repair"/>
    <property type="evidence" value="ECO:0007669"/>
    <property type="project" value="InterPro"/>
</dbReference>
<proteinExistence type="predicted"/>
<dbReference type="Proteomes" id="UP000198964">
    <property type="component" value="Unassembled WGS sequence"/>
</dbReference>
<dbReference type="SUPFAM" id="SSF52540">
    <property type="entry name" value="P-loop containing nucleoside triphosphate hydrolases"/>
    <property type="match status" value="1"/>
</dbReference>
<evidence type="ECO:0000259" key="5">
    <source>
        <dbReference type="SMART" id="SM00534"/>
    </source>
</evidence>
<dbReference type="STRING" id="655355.SAMN05216283_1027"/>
<keyword evidence="3" id="KW-0238">DNA-binding</keyword>
<dbReference type="InterPro" id="IPR036187">
    <property type="entry name" value="DNA_mismatch_repair_MutS_sf"/>
</dbReference>
<protein>
    <submittedName>
        <fullName evidence="6">MutS domain V</fullName>
    </submittedName>
</protein>
<accession>A0A1I2E9J9</accession>
<keyword evidence="4" id="KW-0812">Transmembrane</keyword>